<dbReference type="Proteomes" id="UP001165524">
    <property type="component" value="Unassembled WGS sequence"/>
</dbReference>
<reference evidence="2" key="1">
    <citation type="submission" date="2022-04" db="EMBL/GenBank/DDBJ databases">
        <title>Alcanivorax sp. CY1518 draft genome sequence.</title>
        <authorList>
            <person name="Zhao G."/>
            <person name="An M."/>
        </authorList>
    </citation>
    <scope>NUCLEOTIDE SEQUENCE</scope>
    <source>
        <strain evidence="2">CY1518</strain>
    </source>
</reference>
<evidence type="ECO:0000313" key="2">
    <source>
        <dbReference type="EMBL" id="MCK0537102.1"/>
    </source>
</evidence>
<dbReference type="InterPro" id="IPR023214">
    <property type="entry name" value="HAD_sf"/>
</dbReference>
<dbReference type="RefSeq" id="WP_246949591.1">
    <property type="nucleotide sequence ID" value="NZ_JALKII010000002.1"/>
</dbReference>
<dbReference type="SUPFAM" id="SSF56784">
    <property type="entry name" value="HAD-like"/>
    <property type="match status" value="1"/>
</dbReference>
<comment type="caution">
    <text evidence="2">The sequence shown here is derived from an EMBL/GenBank/DDBJ whole genome shotgun (WGS) entry which is preliminary data.</text>
</comment>
<dbReference type="Gene3D" id="1.20.120.1600">
    <property type="match status" value="1"/>
</dbReference>
<keyword evidence="3" id="KW-1185">Reference proteome</keyword>
<dbReference type="PANTHER" id="PTHR43316">
    <property type="entry name" value="HYDROLASE, HALOACID DELAHOGENASE-RELATED"/>
    <property type="match status" value="1"/>
</dbReference>
<evidence type="ECO:0000313" key="3">
    <source>
        <dbReference type="Proteomes" id="UP001165524"/>
    </source>
</evidence>
<keyword evidence="1 2" id="KW-0378">Hydrolase</keyword>
<dbReference type="GO" id="GO:0016787">
    <property type="term" value="F:hydrolase activity"/>
    <property type="evidence" value="ECO:0007669"/>
    <property type="project" value="UniProtKB-KW"/>
</dbReference>
<accession>A0ABT0E650</accession>
<evidence type="ECO:0000256" key="1">
    <source>
        <dbReference type="ARBA" id="ARBA00022801"/>
    </source>
</evidence>
<dbReference type="InterPro" id="IPR006439">
    <property type="entry name" value="HAD-SF_hydro_IA"/>
</dbReference>
<dbReference type="SFLD" id="SFLDG01129">
    <property type="entry name" value="C1.5:_HAD__Beta-PGM__Phosphata"/>
    <property type="match status" value="1"/>
</dbReference>
<dbReference type="InterPro" id="IPR051540">
    <property type="entry name" value="S-2-haloacid_dehalogenase"/>
</dbReference>
<sequence>MAKIKLITFDLDNTLWPVDEVIRRAEQQCRTWIEDKHPDAAALMTVAKVRAIRDQLLRDDARYLHNLTALRRDALARGFRDAGYSDAEAIRVAQQAFDVFHEARNQVMLFPGAREILTHLADRYILGALTNGNADLRLIGLADLFAFHHSSETIGRRKPEPDMFLAALKSSGSRADQALHIGDHPLEDVGAALEHGFGAVWANLLSQRWPQELPEHPHRIQTLPELRDLVTLLDA</sequence>
<dbReference type="PANTHER" id="PTHR43316:SF3">
    <property type="entry name" value="HALOACID DEHALOGENASE, TYPE II (AFU_ORTHOLOGUE AFUA_2G07750)-RELATED"/>
    <property type="match status" value="1"/>
</dbReference>
<dbReference type="EMBL" id="JALKII010000002">
    <property type="protein sequence ID" value="MCK0537102.1"/>
    <property type="molecule type" value="Genomic_DNA"/>
</dbReference>
<protein>
    <submittedName>
        <fullName evidence="2">HAD family hydrolase</fullName>
    </submittedName>
</protein>
<dbReference type="NCBIfam" id="TIGR01549">
    <property type="entry name" value="HAD-SF-IA-v1"/>
    <property type="match status" value="1"/>
</dbReference>
<dbReference type="InterPro" id="IPR036412">
    <property type="entry name" value="HAD-like_sf"/>
</dbReference>
<organism evidence="2 3">
    <name type="scientific">Alcanivorax quisquiliarum</name>
    <dbReference type="NCBI Taxonomy" id="2933565"/>
    <lineage>
        <taxon>Bacteria</taxon>
        <taxon>Pseudomonadati</taxon>
        <taxon>Pseudomonadota</taxon>
        <taxon>Gammaproteobacteria</taxon>
        <taxon>Oceanospirillales</taxon>
        <taxon>Alcanivoracaceae</taxon>
        <taxon>Alcanivorax</taxon>
    </lineage>
</organism>
<dbReference type="Gene3D" id="3.40.50.1000">
    <property type="entry name" value="HAD superfamily/HAD-like"/>
    <property type="match status" value="1"/>
</dbReference>
<dbReference type="Pfam" id="PF00702">
    <property type="entry name" value="Hydrolase"/>
    <property type="match status" value="1"/>
</dbReference>
<dbReference type="SFLD" id="SFLDS00003">
    <property type="entry name" value="Haloacid_Dehalogenase"/>
    <property type="match status" value="1"/>
</dbReference>
<name>A0ABT0E650_9GAMM</name>
<dbReference type="NCBIfam" id="TIGR01509">
    <property type="entry name" value="HAD-SF-IA-v3"/>
    <property type="match status" value="1"/>
</dbReference>
<proteinExistence type="predicted"/>
<gene>
    <name evidence="2" type="ORF">MU846_05205</name>
</gene>